<protein>
    <submittedName>
        <fullName evidence="2">Uncharacterized protein</fullName>
    </submittedName>
</protein>
<evidence type="ECO:0000256" key="1">
    <source>
        <dbReference type="SAM" id="Phobius"/>
    </source>
</evidence>
<organism evidence="2 3">
    <name type="scientific">Saprolegnia diclina (strain VS20)</name>
    <dbReference type="NCBI Taxonomy" id="1156394"/>
    <lineage>
        <taxon>Eukaryota</taxon>
        <taxon>Sar</taxon>
        <taxon>Stramenopiles</taxon>
        <taxon>Oomycota</taxon>
        <taxon>Saprolegniomycetes</taxon>
        <taxon>Saprolegniales</taxon>
        <taxon>Saprolegniaceae</taxon>
        <taxon>Saprolegnia</taxon>
    </lineage>
</organism>
<feature type="transmembrane region" description="Helical" evidence="1">
    <location>
        <begin position="7"/>
        <end position="30"/>
    </location>
</feature>
<dbReference type="RefSeq" id="XP_008608299.1">
    <property type="nucleotide sequence ID" value="XM_008610077.1"/>
</dbReference>
<keyword evidence="1" id="KW-0472">Membrane</keyword>
<evidence type="ECO:0000313" key="2">
    <source>
        <dbReference type="EMBL" id="EQC37972.1"/>
    </source>
</evidence>
<sequence length="362" mass="40433">MQQLRLLVCVYLTLDVAALAFGLCTFIASRVFWPSIYLHRDVLMALSATTLVVAGVGLVLGLRLKRHGSVLPLAAVLAICSATMYGIGFLVFFNTMDRALLELDDALFFRRPVRNATRNPYLHQYDVSLTMPDQTPYRAIDEAYCNTEGKVFCDTLPIRVSLANGGGLADENATRASVSDLITSSLPQVLEGRRVSPNMTLNAYCAMRRETTKNDAGIEAACAGCERIMEATSDPLHLGSALRRLCPMRETDAVFGAFCTMYMSDRVESYQLHYEPGRWYRYYGLRSLATMPYGCYSALARDAERYVFPMQMIATILAGITTTMAIGLWQWQKRRFLLVTADADDYVLAYYEGVATPSEHRD</sequence>
<feature type="transmembrane region" description="Helical" evidence="1">
    <location>
        <begin position="306"/>
        <end position="329"/>
    </location>
</feature>
<feature type="transmembrane region" description="Helical" evidence="1">
    <location>
        <begin position="69"/>
        <end position="93"/>
    </location>
</feature>
<dbReference type="OMA" id="GRWYRYY"/>
<proteinExistence type="predicted"/>
<dbReference type="InParanoid" id="T0S5N5"/>
<feature type="transmembrane region" description="Helical" evidence="1">
    <location>
        <begin position="42"/>
        <end position="62"/>
    </location>
</feature>
<keyword evidence="1" id="KW-0812">Transmembrane</keyword>
<keyword evidence="1" id="KW-1133">Transmembrane helix</keyword>
<dbReference type="VEuPathDB" id="FungiDB:SDRG_04402"/>
<dbReference type="EMBL" id="JH767142">
    <property type="protein sequence ID" value="EQC37972.1"/>
    <property type="molecule type" value="Genomic_DNA"/>
</dbReference>
<reference evidence="2 3" key="1">
    <citation type="submission" date="2012-04" db="EMBL/GenBank/DDBJ databases">
        <title>The Genome Sequence of Saprolegnia declina VS20.</title>
        <authorList>
            <consortium name="The Broad Institute Genome Sequencing Platform"/>
            <person name="Russ C."/>
            <person name="Nusbaum C."/>
            <person name="Tyler B."/>
            <person name="van West P."/>
            <person name="Dieguez-Uribeondo J."/>
            <person name="de Bruijn I."/>
            <person name="Tripathy S."/>
            <person name="Jiang R."/>
            <person name="Young S.K."/>
            <person name="Zeng Q."/>
            <person name="Gargeya S."/>
            <person name="Fitzgerald M."/>
            <person name="Haas B."/>
            <person name="Abouelleil A."/>
            <person name="Alvarado L."/>
            <person name="Arachchi H.M."/>
            <person name="Berlin A."/>
            <person name="Chapman S.B."/>
            <person name="Goldberg J."/>
            <person name="Griggs A."/>
            <person name="Gujja S."/>
            <person name="Hansen M."/>
            <person name="Howarth C."/>
            <person name="Imamovic A."/>
            <person name="Larimer J."/>
            <person name="McCowen C."/>
            <person name="Montmayeur A."/>
            <person name="Murphy C."/>
            <person name="Neiman D."/>
            <person name="Pearson M."/>
            <person name="Priest M."/>
            <person name="Roberts A."/>
            <person name="Saif S."/>
            <person name="Shea T."/>
            <person name="Sisk P."/>
            <person name="Sykes S."/>
            <person name="Wortman J."/>
            <person name="Nusbaum C."/>
            <person name="Birren B."/>
        </authorList>
    </citation>
    <scope>NUCLEOTIDE SEQUENCE [LARGE SCALE GENOMIC DNA]</scope>
    <source>
        <strain evidence="2 3">VS20</strain>
    </source>
</reference>
<accession>T0S5N5</accession>
<evidence type="ECO:0000313" key="3">
    <source>
        <dbReference type="Proteomes" id="UP000030762"/>
    </source>
</evidence>
<name>T0S5N5_SAPDV</name>
<dbReference type="Proteomes" id="UP000030762">
    <property type="component" value="Unassembled WGS sequence"/>
</dbReference>
<dbReference type="AlphaFoldDB" id="T0S5N5"/>
<dbReference type="GeneID" id="19945129"/>
<keyword evidence="3" id="KW-1185">Reference proteome</keyword>
<gene>
    <name evidence="2" type="ORF">SDRG_04402</name>
</gene>
<dbReference type="OrthoDB" id="10360709at2759"/>